<name>A0ABP5NP63_9ACTN</name>
<dbReference type="RefSeq" id="WP_346163569.1">
    <property type="nucleotide sequence ID" value="NZ_BAAAOQ010000016.1"/>
</dbReference>
<comment type="caution">
    <text evidence="1">The sequence shown here is derived from an EMBL/GenBank/DDBJ whole genome shotgun (WGS) entry which is preliminary data.</text>
</comment>
<dbReference type="EMBL" id="BAAAOQ010000016">
    <property type="protein sequence ID" value="GAA2199947.1"/>
    <property type="molecule type" value="Genomic_DNA"/>
</dbReference>
<evidence type="ECO:0000313" key="2">
    <source>
        <dbReference type="Proteomes" id="UP001501391"/>
    </source>
</evidence>
<organism evidence="1 2">
    <name type="scientific">Streptomyces bangladeshensis</name>
    <dbReference type="NCBI Taxonomy" id="295352"/>
    <lineage>
        <taxon>Bacteria</taxon>
        <taxon>Bacillati</taxon>
        <taxon>Actinomycetota</taxon>
        <taxon>Actinomycetes</taxon>
        <taxon>Kitasatosporales</taxon>
        <taxon>Streptomycetaceae</taxon>
        <taxon>Streptomyces</taxon>
    </lineage>
</organism>
<accession>A0ABP5NP63</accession>
<evidence type="ECO:0008006" key="3">
    <source>
        <dbReference type="Google" id="ProtNLM"/>
    </source>
</evidence>
<protein>
    <recommendedName>
        <fullName evidence="3">Major tail protein</fullName>
    </recommendedName>
</protein>
<dbReference type="Proteomes" id="UP001501391">
    <property type="component" value="Unassembled WGS sequence"/>
</dbReference>
<proteinExistence type="predicted"/>
<reference evidence="2" key="1">
    <citation type="journal article" date="2019" name="Int. J. Syst. Evol. Microbiol.">
        <title>The Global Catalogue of Microorganisms (GCM) 10K type strain sequencing project: providing services to taxonomists for standard genome sequencing and annotation.</title>
        <authorList>
            <consortium name="The Broad Institute Genomics Platform"/>
            <consortium name="The Broad Institute Genome Sequencing Center for Infectious Disease"/>
            <person name="Wu L."/>
            <person name="Ma J."/>
        </authorList>
    </citation>
    <scope>NUCLEOTIDE SEQUENCE [LARGE SCALE GENOMIC DNA]</scope>
    <source>
        <strain evidence="2">JCM 14924</strain>
    </source>
</reference>
<gene>
    <name evidence="1" type="ORF">GCM10009787_48930</name>
</gene>
<sequence length="135" mass="14127">MAKASGLGQTTLSVDDSAGTARAIKNDITNWQLSTPRGVQDVTGVDKSANERLLLLADCSVTLNGVFNAASNQSHDVFKTVPSTSVARTVTITVNGVTLAPEILFTDYQLTRSDSGELTWSAPGSLADGTVPTWA</sequence>
<evidence type="ECO:0000313" key="1">
    <source>
        <dbReference type="EMBL" id="GAA2199947.1"/>
    </source>
</evidence>
<keyword evidence="2" id="KW-1185">Reference proteome</keyword>